<dbReference type="Pfam" id="PF04433">
    <property type="entry name" value="SWIRM"/>
    <property type="match status" value="1"/>
</dbReference>
<dbReference type="InterPro" id="IPR007526">
    <property type="entry name" value="SWIRM"/>
</dbReference>
<feature type="compositionally biased region" description="Basic and acidic residues" evidence="6">
    <location>
        <begin position="422"/>
        <end position="433"/>
    </location>
</feature>
<evidence type="ECO:0000259" key="9">
    <source>
        <dbReference type="PROSITE" id="PS51293"/>
    </source>
</evidence>
<dbReference type="InterPro" id="IPR017884">
    <property type="entry name" value="SANT_dom"/>
</dbReference>
<evidence type="ECO:0008006" key="14">
    <source>
        <dbReference type="Google" id="ProtNLM"/>
    </source>
</evidence>
<feature type="domain" description="Myb-like" evidence="7">
    <location>
        <begin position="847"/>
        <end position="897"/>
    </location>
</feature>
<dbReference type="FunFam" id="1.10.10.60:FF:000014">
    <property type="entry name" value="SWI/SNF complex subunit SMARCC2 isoform C"/>
    <property type="match status" value="1"/>
</dbReference>
<feature type="region of interest" description="Disordered" evidence="6">
    <location>
        <begin position="416"/>
        <end position="526"/>
    </location>
</feature>
<feature type="region of interest" description="Disordered" evidence="6">
    <location>
        <begin position="1126"/>
        <end position="1219"/>
    </location>
</feature>
<name>A0A2T9ZH04_9FUNG</name>
<evidence type="ECO:0000256" key="2">
    <source>
        <dbReference type="ARBA" id="ARBA00023125"/>
    </source>
</evidence>
<keyword evidence="3" id="KW-0804">Transcription</keyword>
<dbReference type="Pfam" id="PF16495">
    <property type="entry name" value="SWIRM-assoc_1"/>
    <property type="match status" value="1"/>
</dbReference>
<keyword evidence="13" id="KW-1185">Reference proteome</keyword>
<dbReference type="InterPro" id="IPR049898">
    <property type="entry name" value="MARR_BRCT_CHROMO"/>
</dbReference>
<evidence type="ECO:0000256" key="3">
    <source>
        <dbReference type="ARBA" id="ARBA00023163"/>
    </source>
</evidence>
<keyword evidence="2" id="KW-0238">DNA-binding</keyword>
<dbReference type="Proteomes" id="UP000245609">
    <property type="component" value="Unassembled WGS sequence"/>
</dbReference>
<feature type="domain" description="SWIRM" evidence="8">
    <location>
        <begin position="604"/>
        <end position="701"/>
    </location>
</feature>
<keyword evidence="5" id="KW-0175">Coiled coil</keyword>
<dbReference type="EMBL" id="MBFS01000184">
    <property type="protein sequence ID" value="PVV03875.1"/>
    <property type="molecule type" value="Genomic_DNA"/>
</dbReference>
<dbReference type="InterPro" id="IPR036388">
    <property type="entry name" value="WH-like_DNA-bd_sf"/>
</dbReference>
<gene>
    <name evidence="12" type="ORF">BB560_001649</name>
    <name evidence="11" type="ORF">BB560_001651</name>
</gene>
<dbReference type="SMART" id="SM00717">
    <property type="entry name" value="SANT"/>
    <property type="match status" value="1"/>
</dbReference>
<evidence type="ECO:0000313" key="12">
    <source>
        <dbReference type="EMBL" id="PVV03875.1"/>
    </source>
</evidence>
<dbReference type="AlphaFoldDB" id="A0A2T9ZH04"/>
<feature type="domain" description="Chromo" evidence="10">
    <location>
        <begin position="1"/>
        <end position="311"/>
    </location>
</feature>
<feature type="region of interest" description="Disordered" evidence="6">
    <location>
        <begin position="540"/>
        <end position="588"/>
    </location>
</feature>
<evidence type="ECO:0000256" key="4">
    <source>
        <dbReference type="ARBA" id="ARBA00023242"/>
    </source>
</evidence>
<feature type="compositionally biased region" description="Polar residues" evidence="6">
    <location>
        <begin position="577"/>
        <end position="588"/>
    </location>
</feature>
<dbReference type="STRING" id="133381.A0A2T9ZH04"/>
<evidence type="ECO:0000313" key="13">
    <source>
        <dbReference type="Proteomes" id="UP000245609"/>
    </source>
</evidence>
<feature type="compositionally biased region" description="Low complexity" evidence="6">
    <location>
        <begin position="557"/>
        <end position="570"/>
    </location>
</feature>
<organism evidence="11 13">
    <name type="scientific">Smittium megazygosporum</name>
    <dbReference type="NCBI Taxonomy" id="133381"/>
    <lineage>
        <taxon>Eukaryota</taxon>
        <taxon>Fungi</taxon>
        <taxon>Fungi incertae sedis</taxon>
        <taxon>Zoopagomycota</taxon>
        <taxon>Kickxellomycotina</taxon>
        <taxon>Harpellomycetes</taxon>
        <taxon>Harpellales</taxon>
        <taxon>Legeriomycetaceae</taxon>
        <taxon>Smittium</taxon>
    </lineage>
</organism>
<sequence>MEHDQRLETWKVYFASDSILDFLESHILEHFKSRISSIPAPSIEPPSEFLPNSKFISEILFTLYTLQAHLHNSEDSQANWCRLPSSIFILHETAASKTVSGKDVPLAPSESEINTIKTVKLILDSILAQETDGKIWEINNTMKSLSRDNLINLTRKIETSLHQEGLLKQNTIKLSSDFPENGKSLVSEAIQKLGGSLCSNDDENPRFILYDSNLKESASDRFRTKLRFNNKTLLHPLCKPDFDDFWVDDLQPYSSKIVPEDSLKNRYWMDEADYVVEPPNTISKPSQGNSEKSDKLVESSEPPSVSPKIDSVPNAETPSVVFNIEPKADISTDIMDIDDEKPLEVNDPATSAEIPSKEIISADYEKQNISVVDLSENKSGIAYKKRSELEPLEASTIQHIPNTTFDNSVAETLKTADINEEVTPKDSPVKEQEPESQEMAVEADKPVNPVEQDVVPKVSQDTETSANTNTTESTESDKPVENTFKEPALPSESTIPKVGESAPKDVSGPSENVNSEHKLQVDPVSAISDQDAMEVEAEIITKPGQSELSENKPVTTASESAQPAQPSSEPTNEVKAANSSQVDQGVPDSSITTEKILAEQKYEIIIPSYAAWFDINKIHENEKKANPEFFNGVNKSKNPSVYIEYRNFMINVYRLCPKEYLTVTACRRNLSGDVCSIMRVHAFLEQWGLINYQSDPELRPSLICPPYTGHFRVTAETPRGLVPFYPSAQNPAPFAVASSQQTDGVQKVPPSVSSSQNAFLKDPSAPMTTSDNIFNPVSSEANSSATPKQLFCATCGNECTNERYHCIKPVPQTIDLCPKCFLDGRFLSSLKSSDFVKLPSTSTTSYDSSGPQNRWSDQETLLLLEGIEMYDEDWEKVAEHVGTRSRDECVLHFLQLPIEDSTGLKSLANPLTDAGDFNYVPFSSSDNPIMSVVAFLASKVNPTVAAAASKAAIKALSEIESLKRSKESSENSTGEDKREPFVSNHQMQMAASVALSSAAAKAKILADREEATMQLLVHKAIELQMAKLEFKVKALEEMQAAIDQERNDLARQRLALVQDRIAFNKKVAQFNHILENQPGNPAPIPQTASSIVHHIGNEKADIPNEPMSLSDNTNSESIVQPDVAVSEPQAQLGSDSAASTIDTSIQKPLSPPANESDMGITNSPLPEATEKVDATQNSVSAEIDDSIQPIAQNASISPKDSTQIAQDTSNENKQLQLPEIKADNSIEAQSDTKFLPSMVSHSVPFTGAATDIQYDKMDVE</sequence>
<evidence type="ECO:0000256" key="6">
    <source>
        <dbReference type="SAM" id="MobiDB-lite"/>
    </source>
</evidence>
<dbReference type="PROSITE" id="PS52032">
    <property type="entry name" value="MARR_BRCT_CHROMO"/>
    <property type="match status" value="1"/>
</dbReference>
<dbReference type="SUPFAM" id="SSF46689">
    <property type="entry name" value="Homeodomain-like"/>
    <property type="match status" value="2"/>
</dbReference>
<evidence type="ECO:0000313" key="11">
    <source>
        <dbReference type="EMBL" id="PVV03865.1"/>
    </source>
</evidence>
<feature type="compositionally biased region" description="Polar residues" evidence="6">
    <location>
        <begin position="280"/>
        <end position="290"/>
    </location>
</feature>
<dbReference type="InterPro" id="IPR032451">
    <property type="entry name" value="SMARCC_C"/>
</dbReference>
<dbReference type="Pfam" id="PF00249">
    <property type="entry name" value="Myb_DNA-binding"/>
    <property type="match status" value="1"/>
</dbReference>
<dbReference type="CDD" id="cd00167">
    <property type="entry name" value="SANT"/>
    <property type="match status" value="1"/>
</dbReference>
<dbReference type="EMBL" id="MBFS01000184">
    <property type="protein sequence ID" value="PVV03865.1"/>
    <property type="molecule type" value="Genomic_DNA"/>
</dbReference>
<evidence type="ECO:0000256" key="1">
    <source>
        <dbReference type="ARBA" id="ARBA00023015"/>
    </source>
</evidence>
<dbReference type="GO" id="GO:0016514">
    <property type="term" value="C:SWI/SNF complex"/>
    <property type="evidence" value="ECO:0007669"/>
    <property type="project" value="TreeGrafter"/>
</dbReference>
<keyword evidence="1" id="KW-0805">Transcription regulation</keyword>
<dbReference type="InterPro" id="IPR009057">
    <property type="entry name" value="Homeodomain-like_sf"/>
</dbReference>
<evidence type="ECO:0000259" key="10">
    <source>
        <dbReference type="PROSITE" id="PS52032"/>
    </source>
</evidence>
<dbReference type="PROSITE" id="PS50090">
    <property type="entry name" value="MYB_LIKE"/>
    <property type="match status" value="1"/>
</dbReference>
<feature type="region of interest" description="Disordered" evidence="6">
    <location>
        <begin position="277"/>
        <end position="313"/>
    </location>
</feature>
<proteinExistence type="predicted"/>
<feature type="coiled-coil region" evidence="5">
    <location>
        <begin position="1018"/>
        <end position="1055"/>
    </location>
</feature>
<dbReference type="PROSITE" id="PS51293">
    <property type="entry name" value="SANT"/>
    <property type="match status" value="1"/>
</dbReference>
<dbReference type="FunFam" id="1.10.10.10:FF:000020">
    <property type="entry name" value="SWI/SNF complex subunit SMARCC2 isoform c"/>
    <property type="match status" value="1"/>
</dbReference>
<evidence type="ECO:0000259" key="8">
    <source>
        <dbReference type="PROSITE" id="PS50934"/>
    </source>
</evidence>
<dbReference type="Gene3D" id="1.10.10.10">
    <property type="entry name" value="Winged helix-like DNA-binding domain superfamily/Winged helix DNA-binding domain"/>
    <property type="match status" value="1"/>
</dbReference>
<dbReference type="GO" id="GO:0003677">
    <property type="term" value="F:DNA binding"/>
    <property type="evidence" value="ECO:0007669"/>
    <property type="project" value="UniProtKB-KW"/>
</dbReference>
<dbReference type="InterPro" id="IPR001005">
    <property type="entry name" value="SANT/Myb"/>
</dbReference>
<accession>A0A2T9ZH04</accession>
<feature type="compositionally biased region" description="Polar residues" evidence="6">
    <location>
        <begin position="766"/>
        <end position="783"/>
    </location>
</feature>
<feature type="domain" description="SANT" evidence="9">
    <location>
        <begin position="853"/>
        <end position="901"/>
    </location>
</feature>
<protein>
    <recommendedName>
        <fullName evidence="14">SWIRM-domain-containing protein</fullName>
    </recommendedName>
</protein>
<comment type="caution">
    <text evidence="11">The sequence shown here is derived from an EMBL/GenBank/DDBJ whole genome shotgun (WGS) entry which is preliminary data.</text>
</comment>
<dbReference type="PROSITE" id="PS50934">
    <property type="entry name" value="SWIRM"/>
    <property type="match status" value="1"/>
</dbReference>
<dbReference type="GO" id="GO:0042393">
    <property type="term" value="F:histone binding"/>
    <property type="evidence" value="ECO:0007669"/>
    <property type="project" value="TreeGrafter"/>
</dbReference>
<evidence type="ECO:0000259" key="7">
    <source>
        <dbReference type="PROSITE" id="PS50090"/>
    </source>
</evidence>
<reference evidence="11 13" key="1">
    <citation type="journal article" date="2018" name="MBio">
        <title>Comparative Genomics Reveals the Core Gene Toolbox for the Fungus-Insect Symbiosis.</title>
        <authorList>
            <person name="Wang Y."/>
            <person name="Stata M."/>
            <person name="Wang W."/>
            <person name="Stajich J.E."/>
            <person name="White M.M."/>
            <person name="Moncalvo J.M."/>
        </authorList>
    </citation>
    <scope>NUCLEOTIDE SEQUENCE [LARGE SCALE GENOMIC DNA]</scope>
    <source>
        <strain evidence="11 13">SC-DP-2</strain>
    </source>
</reference>
<feature type="compositionally biased region" description="Low complexity" evidence="6">
    <location>
        <begin position="462"/>
        <end position="473"/>
    </location>
</feature>
<dbReference type="OrthoDB" id="118550at2759"/>
<feature type="compositionally biased region" description="Polar residues" evidence="6">
    <location>
        <begin position="1128"/>
        <end position="1147"/>
    </location>
</feature>
<dbReference type="Gene3D" id="1.10.10.60">
    <property type="entry name" value="Homeodomain-like"/>
    <property type="match status" value="1"/>
</dbReference>
<dbReference type="PANTHER" id="PTHR12802">
    <property type="entry name" value="SWI/SNF COMPLEX-RELATED"/>
    <property type="match status" value="1"/>
</dbReference>
<dbReference type="GO" id="GO:0045893">
    <property type="term" value="P:positive regulation of DNA-templated transcription"/>
    <property type="evidence" value="ECO:0007669"/>
    <property type="project" value="TreeGrafter"/>
</dbReference>
<feature type="compositionally biased region" description="Polar residues" evidence="6">
    <location>
        <begin position="543"/>
        <end position="556"/>
    </location>
</feature>
<feature type="compositionally biased region" description="Polar residues" evidence="6">
    <location>
        <begin position="1189"/>
        <end position="1215"/>
    </location>
</feature>
<feature type="compositionally biased region" description="Basic and acidic residues" evidence="6">
    <location>
        <begin position="475"/>
        <end position="484"/>
    </location>
</feature>
<dbReference type="PANTHER" id="PTHR12802:SF41">
    <property type="entry name" value="BRAHMA ASSOCIATED PROTEIN 155 KDA"/>
    <property type="match status" value="1"/>
</dbReference>
<feature type="region of interest" description="Disordered" evidence="6">
    <location>
        <begin position="736"/>
        <end position="783"/>
    </location>
</feature>
<evidence type="ECO:0000256" key="5">
    <source>
        <dbReference type="SAM" id="Coils"/>
    </source>
</evidence>
<keyword evidence="4" id="KW-0539">Nucleus</keyword>